<protein>
    <recommendedName>
        <fullName evidence="3">Sorting nexin C-terminal domain-containing protein</fullName>
    </recommendedName>
</protein>
<dbReference type="Pfam" id="PF08628">
    <property type="entry name" value="Nexin_C"/>
    <property type="match status" value="1"/>
</dbReference>
<dbReference type="PANTHER" id="PTHR22999:SF42">
    <property type="entry name" value="SORTING NEXIN CARBOXY-TERMINAL PROTEIN"/>
    <property type="match status" value="1"/>
</dbReference>
<dbReference type="EMBL" id="CM000840">
    <property type="protein sequence ID" value="KRH49571.1"/>
    <property type="molecule type" value="Genomic_DNA"/>
</dbReference>
<organism evidence="4">
    <name type="scientific">Glycine max</name>
    <name type="common">Soybean</name>
    <name type="synonym">Glycine hispida</name>
    <dbReference type="NCBI Taxonomy" id="3847"/>
    <lineage>
        <taxon>Eukaryota</taxon>
        <taxon>Viridiplantae</taxon>
        <taxon>Streptophyta</taxon>
        <taxon>Embryophyta</taxon>
        <taxon>Tracheophyta</taxon>
        <taxon>Spermatophyta</taxon>
        <taxon>Magnoliopsida</taxon>
        <taxon>eudicotyledons</taxon>
        <taxon>Gunneridae</taxon>
        <taxon>Pentapetalae</taxon>
        <taxon>rosids</taxon>
        <taxon>fabids</taxon>
        <taxon>Fabales</taxon>
        <taxon>Fabaceae</taxon>
        <taxon>Papilionoideae</taxon>
        <taxon>50 kb inversion clade</taxon>
        <taxon>NPAAA clade</taxon>
        <taxon>indigoferoid/millettioid clade</taxon>
        <taxon>Phaseoleae</taxon>
        <taxon>Glycine</taxon>
        <taxon>Glycine subgen. Soja</taxon>
    </lineage>
</organism>
<reference evidence="4" key="3">
    <citation type="submission" date="2018-07" db="EMBL/GenBank/DDBJ databases">
        <title>WGS assembly of Glycine max.</title>
        <authorList>
            <person name="Schmutz J."/>
            <person name="Cannon S."/>
            <person name="Schlueter J."/>
            <person name="Ma J."/>
            <person name="Mitros T."/>
            <person name="Nelson W."/>
            <person name="Hyten D."/>
            <person name="Song Q."/>
            <person name="Thelen J."/>
            <person name="Cheng J."/>
            <person name="Xu D."/>
            <person name="Hellsten U."/>
            <person name="May G."/>
            <person name="Yu Y."/>
            <person name="Sakurai T."/>
            <person name="Umezawa T."/>
            <person name="Bhattacharyya M."/>
            <person name="Sandhu D."/>
            <person name="Valliyodan B."/>
            <person name="Lindquist E."/>
            <person name="Peto M."/>
            <person name="Grant D."/>
            <person name="Shu S."/>
            <person name="Goodstein D."/>
            <person name="Barry K."/>
            <person name="Futrell-Griggs M."/>
            <person name="Abernathy B."/>
            <person name="Du J."/>
            <person name="Tian Z."/>
            <person name="Zhu L."/>
            <person name="Gill N."/>
            <person name="Joshi T."/>
            <person name="Libault M."/>
            <person name="Sethuraman A."/>
            <person name="Zhang X."/>
            <person name="Shinozaki K."/>
            <person name="Nguyen H."/>
            <person name="Wing R."/>
            <person name="Cregan P."/>
            <person name="Specht J."/>
            <person name="Grimwood J."/>
            <person name="Rokhsar D."/>
            <person name="Stacey G."/>
            <person name="Shoemaker R."/>
            <person name="Jackson S."/>
        </authorList>
    </citation>
    <scope>NUCLEOTIDE SEQUENCE</scope>
    <source>
        <tissue evidence="4">Callus</tissue>
    </source>
</reference>
<sequence length="213" mass="24266">MEAQVKKDEGPSEEGRRRQAFWISKQILQVVMEAVIDDWLLSEIHWLCKEETVAQGIQWVQDILWPGGTFFLRVQTPQVLIGSSACDQKPLPTINEFGGSIIAKSQSGSFEQQLEATRRASELKKLLFGNLKVISLSGNVYEQNLPCHRLYDSKLDGKQYKRCASDIYYFSQSSICVKQLAYAILELLLISIFPELRNVVISVHENMHVHQPV</sequence>
<evidence type="ECO:0000313" key="4">
    <source>
        <dbReference type="EMBL" id="KRH49571.1"/>
    </source>
</evidence>
<reference evidence="4 5" key="1">
    <citation type="journal article" date="2010" name="Nature">
        <title>Genome sequence of the palaeopolyploid soybean.</title>
        <authorList>
            <person name="Schmutz J."/>
            <person name="Cannon S.B."/>
            <person name="Schlueter J."/>
            <person name="Ma J."/>
            <person name="Mitros T."/>
            <person name="Nelson W."/>
            <person name="Hyten D.L."/>
            <person name="Song Q."/>
            <person name="Thelen J.J."/>
            <person name="Cheng J."/>
            <person name="Xu D."/>
            <person name="Hellsten U."/>
            <person name="May G.D."/>
            <person name="Yu Y."/>
            <person name="Sakurai T."/>
            <person name="Umezawa T."/>
            <person name="Bhattacharyya M.K."/>
            <person name="Sandhu D."/>
            <person name="Valliyodan B."/>
            <person name="Lindquist E."/>
            <person name="Peto M."/>
            <person name="Grant D."/>
            <person name="Shu S."/>
            <person name="Goodstein D."/>
            <person name="Barry K."/>
            <person name="Futrell-Griggs M."/>
            <person name="Abernathy B."/>
            <person name="Du J."/>
            <person name="Tian Z."/>
            <person name="Zhu L."/>
            <person name="Gill N."/>
            <person name="Joshi T."/>
            <person name="Libault M."/>
            <person name="Sethuraman A."/>
            <person name="Zhang X.-C."/>
            <person name="Shinozaki K."/>
            <person name="Nguyen H.T."/>
            <person name="Wing R.A."/>
            <person name="Cregan P."/>
            <person name="Specht J."/>
            <person name="Grimwood J."/>
            <person name="Rokhsar D."/>
            <person name="Stacey G."/>
            <person name="Shoemaker R.C."/>
            <person name="Jackson S.A."/>
        </authorList>
    </citation>
    <scope>NUCLEOTIDE SEQUENCE</scope>
    <source>
        <strain evidence="5">cv. Williams 82</strain>
        <tissue evidence="4">Callus</tissue>
    </source>
</reference>
<keyword evidence="2" id="KW-0963">Cytoplasm</keyword>
<evidence type="ECO:0000313" key="6">
    <source>
        <dbReference type="Proteomes" id="UP000008827"/>
    </source>
</evidence>
<evidence type="ECO:0000259" key="3">
    <source>
        <dbReference type="Pfam" id="PF08628"/>
    </source>
</evidence>
<dbReference type="EnsemblPlants" id="KRH49571">
    <property type="protein sequence ID" value="KRH49571"/>
    <property type="gene ID" value="GLYMA_07G164000"/>
</dbReference>
<reference evidence="5" key="2">
    <citation type="submission" date="2018-02" db="UniProtKB">
        <authorList>
            <consortium name="EnsemblPlants"/>
        </authorList>
    </citation>
    <scope>IDENTIFICATION</scope>
    <source>
        <strain evidence="5">Williams 82</strain>
    </source>
</reference>
<evidence type="ECO:0000313" key="5">
    <source>
        <dbReference type="EnsemblPlants" id="KRH49571"/>
    </source>
</evidence>
<dbReference type="InterPro" id="IPR013937">
    <property type="entry name" value="Sorting_nexin_C"/>
</dbReference>
<keyword evidence="6" id="KW-1185">Reference proteome</keyword>
<dbReference type="PANTHER" id="PTHR22999">
    <property type="entry name" value="PX SERINE/THREONINE KINASE PXK"/>
    <property type="match status" value="1"/>
</dbReference>
<dbReference type="AlphaFoldDB" id="A0A0R0JAB4"/>
<accession>A0A0R0JAB4</accession>
<dbReference type="GO" id="GO:0005737">
    <property type="term" value="C:cytoplasm"/>
    <property type="evidence" value="ECO:0007669"/>
    <property type="project" value="UniProtKB-SubCell"/>
</dbReference>
<name>A0A0R0JAB4_SOYBN</name>
<dbReference type="STRING" id="3847.A0A0R0JAB4"/>
<proteinExistence type="predicted"/>
<comment type="subcellular location">
    <subcellularLocation>
        <location evidence="1">Cytoplasm</location>
    </subcellularLocation>
</comment>
<evidence type="ECO:0000256" key="1">
    <source>
        <dbReference type="ARBA" id="ARBA00004496"/>
    </source>
</evidence>
<gene>
    <name evidence="4" type="ORF">GLYMA_07G164000</name>
</gene>
<dbReference type="InterPro" id="IPR051837">
    <property type="entry name" value="SortingNexin/PXDomain-PKLike"/>
</dbReference>
<evidence type="ECO:0000256" key="2">
    <source>
        <dbReference type="ARBA" id="ARBA00022490"/>
    </source>
</evidence>
<dbReference type="Gramene" id="KRH49571">
    <property type="protein sequence ID" value="KRH49571"/>
    <property type="gene ID" value="GLYMA_07G164000"/>
</dbReference>
<dbReference type="InParanoid" id="A0A0R0JAB4"/>
<feature type="domain" description="Sorting nexin C-terminal" evidence="3">
    <location>
        <begin position="17"/>
        <end position="126"/>
    </location>
</feature>
<dbReference type="OMA" id="YNHCAND"/>
<dbReference type="Proteomes" id="UP000008827">
    <property type="component" value="Chromosome 7"/>
</dbReference>